<sequence length="194" mass="21771">MLVIVIMAVMASLIVMNVQGVDQRKVMQARELLILNLKKIRLESADQGRILGLLIQPATDIAPAQYEVVEYRPQANPDNSNQSQLNQSQSNLNQSTQSQFNQNQPMGARGQYRWQLANDFDSQTLPEQSSLQIQSLDHQLNLDVLKQNDALPQIIWLGNGEAVPVRIQLYLQQQQVGDAIVLNRLGAVSDEEDL</sequence>
<reference evidence="2" key="1">
    <citation type="submission" date="2022-02" db="EMBL/GenBank/DDBJ databases">
        <title>Acinetobacter A3.8 sp. nov., isolated from Sediment (Zhairuo Island).</title>
        <authorList>
            <person name="Zheng K."/>
        </authorList>
    </citation>
    <scope>NUCLEOTIDE SEQUENCE</scope>
    <source>
        <strain evidence="2">A3.8</strain>
    </source>
</reference>
<dbReference type="AlphaFoldDB" id="A0A9X1X254"/>
<gene>
    <name evidence="2" type="ORF">MKI79_06700</name>
</gene>
<dbReference type="Proteomes" id="UP001139701">
    <property type="component" value="Unassembled WGS sequence"/>
</dbReference>
<dbReference type="EMBL" id="JAKUML010000008">
    <property type="protein sequence ID" value="MCJ8146591.1"/>
    <property type="molecule type" value="Genomic_DNA"/>
</dbReference>
<protein>
    <submittedName>
        <fullName evidence="2">Type II secretion system protein GspH</fullName>
    </submittedName>
</protein>
<comment type="caution">
    <text evidence="2">The sequence shown here is derived from an EMBL/GenBank/DDBJ whole genome shotgun (WGS) entry which is preliminary data.</text>
</comment>
<keyword evidence="3" id="KW-1185">Reference proteome</keyword>
<evidence type="ECO:0000256" key="1">
    <source>
        <dbReference type="SAM" id="MobiDB-lite"/>
    </source>
</evidence>
<evidence type="ECO:0000313" key="3">
    <source>
        <dbReference type="Proteomes" id="UP001139701"/>
    </source>
</evidence>
<feature type="region of interest" description="Disordered" evidence="1">
    <location>
        <begin position="74"/>
        <end position="105"/>
    </location>
</feature>
<organism evidence="2 3">
    <name type="scientific">Acinetobacter sedimenti</name>
    <dbReference type="NCBI Taxonomy" id="2919922"/>
    <lineage>
        <taxon>Bacteria</taxon>
        <taxon>Pseudomonadati</taxon>
        <taxon>Pseudomonadota</taxon>
        <taxon>Gammaproteobacteria</taxon>
        <taxon>Moraxellales</taxon>
        <taxon>Moraxellaceae</taxon>
        <taxon>Acinetobacter</taxon>
    </lineage>
</organism>
<feature type="compositionally biased region" description="Low complexity" evidence="1">
    <location>
        <begin position="79"/>
        <end position="104"/>
    </location>
</feature>
<evidence type="ECO:0000313" key="2">
    <source>
        <dbReference type="EMBL" id="MCJ8146591.1"/>
    </source>
</evidence>
<proteinExistence type="predicted"/>
<accession>A0A9X1X254</accession>
<name>A0A9X1X254_9GAMM</name>
<dbReference type="SUPFAM" id="SSF54523">
    <property type="entry name" value="Pili subunits"/>
    <property type="match status" value="1"/>
</dbReference>
<dbReference type="InterPro" id="IPR045584">
    <property type="entry name" value="Pilin-like"/>
</dbReference>